<comment type="similarity">
    <text evidence="1">Belongs to the multicopper oxidase family.</text>
</comment>
<dbReference type="Pfam" id="PF07732">
    <property type="entry name" value="Cu-oxidase_3"/>
    <property type="match status" value="1"/>
</dbReference>
<proteinExistence type="inferred from homology"/>
<dbReference type="AlphaFoldDB" id="A0A9N9LKF2"/>
<evidence type="ECO:0000256" key="2">
    <source>
        <dbReference type="ARBA" id="ARBA00022723"/>
    </source>
</evidence>
<evidence type="ECO:0000313" key="9">
    <source>
        <dbReference type="EMBL" id="CAG8974547.1"/>
    </source>
</evidence>
<dbReference type="GO" id="GO:0005507">
    <property type="term" value="F:copper ion binding"/>
    <property type="evidence" value="ECO:0007669"/>
    <property type="project" value="InterPro"/>
</dbReference>
<accession>A0A9N9LKF2</accession>
<keyword evidence="2" id="KW-0479">Metal-binding</keyword>
<dbReference type="PANTHER" id="PTHR11709">
    <property type="entry name" value="MULTI-COPPER OXIDASE"/>
    <property type="match status" value="1"/>
</dbReference>
<dbReference type="InterPro" id="IPR008972">
    <property type="entry name" value="Cupredoxin"/>
</dbReference>
<name>A0A9N9LKF2_9HELO</name>
<dbReference type="InterPro" id="IPR045087">
    <property type="entry name" value="Cu-oxidase_fam"/>
</dbReference>
<dbReference type="Pfam" id="PF00394">
    <property type="entry name" value="Cu-oxidase"/>
    <property type="match status" value="1"/>
</dbReference>
<dbReference type="GO" id="GO:0016491">
    <property type="term" value="F:oxidoreductase activity"/>
    <property type="evidence" value="ECO:0007669"/>
    <property type="project" value="UniProtKB-KW"/>
</dbReference>
<keyword evidence="4" id="KW-0186">Copper</keyword>
<dbReference type="InterPro" id="IPR001117">
    <property type="entry name" value="Cu-oxidase_2nd"/>
</dbReference>
<keyword evidence="3" id="KW-0560">Oxidoreductase</keyword>
<evidence type="ECO:0008006" key="11">
    <source>
        <dbReference type="Google" id="ProtNLM"/>
    </source>
</evidence>
<evidence type="ECO:0000256" key="5">
    <source>
        <dbReference type="SAM" id="MobiDB-lite"/>
    </source>
</evidence>
<keyword evidence="10" id="KW-1185">Reference proteome</keyword>
<reference evidence="9" key="1">
    <citation type="submission" date="2021-07" db="EMBL/GenBank/DDBJ databases">
        <authorList>
            <person name="Durling M."/>
        </authorList>
    </citation>
    <scope>NUCLEOTIDE SEQUENCE</scope>
</reference>
<dbReference type="PANTHER" id="PTHR11709:SF394">
    <property type="entry name" value="FI03373P-RELATED"/>
    <property type="match status" value="1"/>
</dbReference>
<evidence type="ECO:0000256" key="1">
    <source>
        <dbReference type="ARBA" id="ARBA00010609"/>
    </source>
</evidence>
<evidence type="ECO:0000259" key="7">
    <source>
        <dbReference type="Pfam" id="PF00394"/>
    </source>
</evidence>
<feature type="transmembrane region" description="Helical" evidence="6">
    <location>
        <begin position="47"/>
        <end position="67"/>
    </location>
</feature>
<evidence type="ECO:0000259" key="8">
    <source>
        <dbReference type="Pfam" id="PF07732"/>
    </source>
</evidence>
<evidence type="ECO:0000256" key="3">
    <source>
        <dbReference type="ARBA" id="ARBA00023002"/>
    </source>
</evidence>
<dbReference type="InterPro" id="IPR011707">
    <property type="entry name" value="Cu-oxidase-like_N"/>
</dbReference>
<sequence length="549" mass="61792">MQTTRMIGRQDKDTDGIEPESSANFFTGTESQEEEETGTKRDLSAKLPIISVLFTVFLLLFLGFSSIQRLSDSSVTYSTAKHGSWGIFDIEHEDHKPILGIKLHPEDHENRPARTITYRWTISSDYRSPDGVKKKVYLVNEQFPGPTIECRSGDRLIVHVTNKLNAESLSVHWHGLHMRNANSMDGAAGITQCPIPEGTTFTYDFKVEENQSGTFWWHAHSQVQRGDGMYGGLVVHKPSEKIVDVDELDYDQDMLLMVGDWYHRPAEEVLSWYMSSRGFGNKPVPDSLLINGAGRFQCSMAVPARPVDCRQTKATEMLSILREHSSTRLRVVNTCSLAGLSLGISSGTLNPLTLDGGYRIDGQPSSSIGILYPGERVDIIFEPKKSTDHLGTELFINMDTENFRFPNFALCPNQTSPLLIKKQIENMVDSSVIFDYSSSFDLSSAVSIASNEKTLQVPEKVNQTILLYTKTEKLSINSNIPMGFINRTSWSPQKTPRLPLISLPRKQWDENQLIPHIGTHEASYRWVSKTSSSLYLTIYIGGNWYFFAK</sequence>
<evidence type="ECO:0000256" key="6">
    <source>
        <dbReference type="SAM" id="Phobius"/>
    </source>
</evidence>
<feature type="region of interest" description="Disordered" evidence="5">
    <location>
        <begin position="1"/>
        <end position="41"/>
    </location>
</feature>
<keyword evidence="6" id="KW-0812">Transmembrane</keyword>
<dbReference type="Proteomes" id="UP000701801">
    <property type="component" value="Unassembled WGS sequence"/>
</dbReference>
<dbReference type="CDD" id="cd04206">
    <property type="entry name" value="CuRO_1_LCC_like"/>
    <property type="match status" value="1"/>
</dbReference>
<feature type="domain" description="Plastocyanin-like" evidence="8">
    <location>
        <begin position="124"/>
        <end position="239"/>
    </location>
</feature>
<dbReference type="EMBL" id="CAJVRM010000108">
    <property type="protein sequence ID" value="CAG8974547.1"/>
    <property type="molecule type" value="Genomic_DNA"/>
</dbReference>
<keyword evidence="6" id="KW-0472">Membrane</keyword>
<dbReference type="OrthoDB" id="2121828at2759"/>
<comment type="caution">
    <text evidence="9">The sequence shown here is derived from an EMBL/GenBank/DDBJ whole genome shotgun (WGS) entry which is preliminary data.</text>
</comment>
<dbReference type="SUPFAM" id="SSF49503">
    <property type="entry name" value="Cupredoxins"/>
    <property type="match status" value="2"/>
</dbReference>
<dbReference type="Gene3D" id="2.60.40.420">
    <property type="entry name" value="Cupredoxins - blue copper proteins"/>
    <property type="match status" value="2"/>
</dbReference>
<protein>
    <recommendedName>
        <fullName evidence="11">Laccase</fullName>
    </recommendedName>
</protein>
<keyword evidence="6" id="KW-1133">Transmembrane helix</keyword>
<dbReference type="CDD" id="cd04205">
    <property type="entry name" value="CuRO_2_LCC_like"/>
    <property type="match status" value="1"/>
</dbReference>
<evidence type="ECO:0000313" key="10">
    <source>
        <dbReference type="Proteomes" id="UP000701801"/>
    </source>
</evidence>
<feature type="domain" description="Plastocyanin-like" evidence="7">
    <location>
        <begin position="254"/>
        <end position="385"/>
    </location>
</feature>
<gene>
    <name evidence="9" type="ORF">HYALB_00005819</name>
</gene>
<organism evidence="9 10">
    <name type="scientific">Hymenoscyphus albidus</name>
    <dbReference type="NCBI Taxonomy" id="595503"/>
    <lineage>
        <taxon>Eukaryota</taxon>
        <taxon>Fungi</taxon>
        <taxon>Dikarya</taxon>
        <taxon>Ascomycota</taxon>
        <taxon>Pezizomycotina</taxon>
        <taxon>Leotiomycetes</taxon>
        <taxon>Helotiales</taxon>
        <taxon>Helotiaceae</taxon>
        <taxon>Hymenoscyphus</taxon>
    </lineage>
</organism>
<evidence type="ECO:0000256" key="4">
    <source>
        <dbReference type="ARBA" id="ARBA00023008"/>
    </source>
</evidence>